<dbReference type="InterPro" id="IPR033138">
    <property type="entry name" value="Cu_oxidase_CS"/>
</dbReference>
<evidence type="ECO:0000256" key="5">
    <source>
        <dbReference type="SAM" id="SignalP"/>
    </source>
</evidence>
<dbReference type="Pfam" id="PF00127">
    <property type="entry name" value="Copper-bind"/>
    <property type="match status" value="1"/>
</dbReference>
<dbReference type="PANTHER" id="PTHR38439">
    <property type="entry name" value="AURACYANIN-B"/>
    <property type="match status" value="1"/>
</dbReference>
<accession>A0ABU1BT40</accession>
<keyword evidence="3" id="KW-0574">Periplasm</keyword>
<sequence length="171" mass="19033">MKHKTLSALASTLLVFSLGLHGIASFAHTGEKHADAKKPAVMSTEEKAFGRQGDPKKIDRTIKVDMNDMMRFNPSDLTVKQGETVKFVVTNSGKMMHEMVLGTMDELKEHGEMMRKHPGMEHDEPYMTHVAPGKKEEMVWQFTKPGEFNYACLIAGHFEAGMAGKINVVAK</sequence>
<dbReference type="PROSITE" id="PS00079">
    <property type="entry name" value="MULTICOPPER_OXIDASE1"/>
    <property type="match status" value="1"/>
</dbReference>
<evidence type="ECO:0000256" key="1">
    <source>
        <dbReference type="ARBA" id="ARBA00004418"/>
    </source>
</evidence>
<gene>
    <name evidence="7" type="ORF">Q8A64_17265</name>
</gene>
<evidence type="ECO:0000256" key="4">
    <source>
        <dbReference type="ARBA" id="ARBA00023008"/>
    </source>
</evidence>
<evidence type="ECO:0000256" key="2">
    <source>
        <dbReference type="ARBA" id="ARBA00022723"/>
    </source>
</evidence>
<dbReference type="PANTHER" id="PTHR38439:SF3">
    <property type="entry name" value="COPPER-RESISTANT CUPROPROTEIN COPI"/>
    <property type="match status" value="1"/>
</dbReference>
<feature type="domain" description="Blue (type 1) copper" evidence="6">
    <location>
        <begin position="62"/>
        <end position="168"/>
    </location>
</feature>
<dbReference type="SUPFAM" id="SSF49503">
    <property type="entry name" value="Cupredoxins"/>
    <property type="match status" value="1"/>
</dbReference>
<comment type="caution">
    <text evidence="7">The sequence shown here is derived from an EMBL/GenBank/DDBJ whole genome shotgun (WGS) entry which is preliminary data.</text>
</comment>
<keyword evidence="2" id="KW-0479">Metal-binding</keyword>
<dbReference type="InterPro" id="IPR000923">
    <property type="entry name" value="BlueCu_1"/>
</dbReference>
<dbReference type="RefSeq" id="WP_338438174.1">
    <property type="nucleotide sequence ID" value="NZ_JAUYVH010000017.1"/>
</dbReference>
<dbReference type="InterPro" id="IPR008972">
    <property type="entry name" value="Cupredoxin"/>
</dbReference>
<dbReference type="CDD" id="cd04211">
    <property type="entry name" value="Cupredoxin_like_2"/>
    <property type="match status" value="1"/>
</dbReference>
<organism evidence="7 8">
    <name type="scientific">Keguizhuia sedimenti</name>
    <dbReference type="NCBI Taxonomy" id="3064264"/>
    <lineage>
        <taxon>Bacteria</taxon>
        <taxon>Pseudomonadati</taxon>
        <taxon>Pseudomonadota</taxon>
        <taxon>Betaproteobacteria</taxon>
        <taxon>Burkholderiales</taxon>
        <taxon>Oxalobacteraceae</taxon>
        <taxon>Keguizhuia</taxon>
    </lineage>
</organism>
<evidence type="ECO:0000256" key="3">
    <source>
        <dbReference type="ARBA" id="ARBA00022764"/>
    </source>
</evidence>
<evidence type="ECO:0000313" key="8">
    <source>
        <dbReference type="Proteomes" id="UP001225596"/>
    </source>
</evidence>
<evidence type="ECO:0000313" key="7">
    <source>
        <dbReference type="EMBL" id="MDQ9172165.1"/>
    </source>
</evidence>
<evidence type="ECO:0000259" key="6">
    <source>
        <dbReference type="Pfam" id="PF00127"/>
    </source>
</evidence>
<dbReference type="Gene3D" id="2.60.40.420">
    <property type="entry name" value="Cupredoxins - blue copper proteins"/>
    <property type="match status" value="1"/>
</dbReference>
<dbReference type="InterPro" id="IPR050845">
    <property type="entry name" value="Cu-binding_ET"/>
</dbReference>
<feature type="chain" id="PRO_5047100411" evidence="5">
    <location>
        <begin position="30"/>
        <end position="171"/>
    </location>
</feature>
<feature type="signal peptide" evidence="5">
    <location>
        <begin position="1"/>
        <end position="29"/>
    </location>
</feature>
<keyword evidence="4" id="KW-0186">Copper</keyword>
<proteinExistence type="predicted"/>
<dbReference type="Proteomes" id="UP001225596">
    <property type="component" value="Unassembled WGS sequence"/>
</dbReference>
<protein>
    <submittedName>
        <fullName evidence="7">Cupredoxin family protein</fullName>
    </submittedName>
</protein>
<name>A0ABU1BT40_9BURK</name>
<comment type="subcellular location">
    <subcellularLocation>
        <location evidence="1">Periplasm</location>
    </subcellularLocation>
</comment>
<reference evidence="7 8" key="1">
    <citation type="submission" date="2023-08" db="EMBL/GenBank/DDBJ databases">
        <title>Oxalobacteraceae gen .nov., isolated from river sludge outside the plant.</title>
        <authorList>
            <person name="Zhao S.Y."/>
        </authorList>
    </citation>
    <scope>NUCLEOTIDE SEQUENCE [LARGE SCALE GENOMIC DNA]</scope>
    <source>
        <strain evidence="7 8">R-40</strain>
    </source>
</reference>
<dbReference type="EMBL" id="JAUYVH010000017">
    <property type="protein sequence ID" value="MDQ9172165.1"/>
    <property type="molecule type" value="Genomic_DNA"/>
</dbReference>
<keyword evidence="8" id="KW-1185">Reference proteome</keyword>
<keyword evidence="5" id="KW-0732">Signal</keyword>